<gene>
    <name evidence="1" type="ORF">VP01_1307g2</name>
</gene>
<dbReference type="AlphaFoldDB" id="A0A0L6VN14"/>
<dbReference type="VEuPathDB" id="FungiDB:VP01_1307g2"/>
<accession>A0A0L6VN14</accession>
<comment type="caution">
    <text evidence="1">The sequence shown here is derived from an EMBL/GenBank/DDBJ whole genome shotgun (WGS) entry which is preliminary data.</text>
</comment>
<evidence type="ECO:0000313" key="1">
    <source>
        <dbReference type="EMBL" id="KNZ62153.1"/>
    </source>
</evidence>
<keyword evidence="2" id="KW-1185">Reference proteome</keyword>
<organism evidence="1 2">
    <name type="scientific">Puccinia sorghi</name>
    <dbReference type="NCBI Taxonomy" id="27349"/>
    <lineage>
        <taxon>Eukaryota</taxon>
        <taxon>Fungi</taxon>
        <taxon>Dikarya</taxon>
        <taxon>Basidiomycota</taxon>
        <taxon>Pucciniomycotina</taxon>
        <taxon>Pucciniomycetes</taxon>
        <taxon>Pucciniales</taxon>
        <taxon>Pucciniaceae</taxon>
        <taxon>Puccinia</taxon>
    </lineage>
</organism>
<protein>
    <submittedName>
        <fullName evidence="1">Uncharacterized protein</fullName>
    </submittedName>
</protein>
<name>A0A0L6VN14_9BASI</name>
<sequence>MSPIEGLGNDAAARDPRLEKRKADKILKIFLTTACEYLIAHGRKLWTSSSATERRALWTPTQPLKDTFHYVSKIMPGGKEIQSFSAAPTPVMLRGVVKVMTAGEVTVATTGMIKSDCRCVPVLPDRFRFHPCPHGIIPDFFNFHPSIKYYGFGLEDRFCPEYQSLPWNFPRCRWQHSPAHSTDECILASASTLIEESVKGYTVSQYHFSLLLPLSLSPGNPSKILFLANPSEHKSIINVKTAKWLICLPSFLFSLVRSNFPSTIRFSYSLSDMMAFNPQMSLQSARGNCCALLLSQSTPAAQYLTEANAARLLSMMLYQPPCYTSCTTIQKIRGFFCTVFFPLCYVISLLQYMNNFPKRKWKYVCKIPGSHLALYMEEHTKDLTCIAQKASHRANYFLSNKKTDNVCKVTINSVKGAKVPLQ</sequence>
<evidence type="ECO:0000313" key="2">
    <source>
        <dbReference type="Proteomes" id="UP000037035"/>
    </source>
</evidence>
<dbReference type="Proteomes" id="UP000037035">
    <property type="component" value="Unassembled WGS sequence"/>
</dbReference>
<proteinExistence type="predicted"/>
<reference evidence="1 2" key="1">
    <citation type="submission" date="2015-08" db="EMBL/GenBank/DDBJ databases">
        <title>Next Generation Sequencing and Analysis of the Genome of Puccinia sorghi L Schw, the Causal Agent of Maize Common Rust.</title>
        <authorList>
            <person name="Rochi L."/>
            <person name="Burguener G."/>
            <person name="Darino M."/>
            <person name="Turjanski A."/>
            <person name="Kreff E."/>
            <person name="Dieguez M.J."/>
            <person name="Sacco F."/>
        </authorList>
    </citation>
    <scope>NUCLEOTIDE SEQUENCE [LARGE SCALE GENOMIC DNA]</scope>
    <source>
        <strain evidence="1 2">RO10H11247</strain>
    </source>
</reference>
<dbReference type="EMBL" id="LAVV01003421">
    <property type="protein sequence ID" value="KNZ62153.1"/>
    <property type="molecule type" value="Genomic_DNA"/>
</dbReference>